<reference evidence="3" key="2">
    <citation type="submission" date="2024-05" db="EMBL/GenBank/DDBJ databases">
        <title>Streptococcus macedonicus and Acinetobacter baumannii: co-inhabitants of the cheese production environment.</title>
        <authorList>
            <person name="Johnson J."/>
            <person name="Curtin C."/>
            <person name="Waite-Cusic J."/>
        </authorList>
    </citation>
    <scope>NUCLEOTIDE SEQUENCE</scope>
    <source>
        <strain evidence="3">E28</strain>
    </source>
</reference>
<protein>
    <submittedName>
        <fullName evidence="3">Protein rep</fullName>
    </submittedName>
</protein>
<dbReference type="RefSeq" id="WP_265615463.1">
    <property type="nucleotide sequence ID" value="NZ_JAPHJC010000093.1"/>
</dbReference>
<dbReference type="EMBL" id="JAPHJC010000093">
    <property type="protein sequence ID" value="MCW8678977.1"/>
    <property type="molecule type" value="Genomic_DNA"/>
</dbReference>
<sequence>GIFTKTQVIVTPQGIQRVHEFLLQDQSAKLLPRERVGNCLKKRIDKTKQREVKYNENRKKAHWSNVQRCGSVWTCPVCAKQITEKRREELKNGIETWKRAHSGGVLLLTLTFSHSVKESLSSLLERQRKAIKIFYETTRVKVLLKQIGVQYKIKSLEMTYGQNGWHPHNHILLLTQNQVENFADYISDLSVLWIKACTKAGLSAPSMTHGLDIRDGNYANQYVAKWGLDYELAKGHVKKGRNGGLTPFDLLQYSMFDLSINNRSVKSLWQEFGIASKGKRQLEWGRGLKSLLKIEDKSDEELAEETEKDSISMRTVDDYAFSLLCTYQLRHEFLKCLERDWENGCFGCGEAEKLLISVIEYELKFLKIGTSDFSSVQQKGSDERPSKKKQQARQYEFFAV</sequence>
<comment type="caution">
    <text evidence="3">The sequence shown here is derived from an EMBL/GenBank/DDBJ whole genome shotgun (WGS) entry which is preliminary data.</text>
</comment>
<evidence type="ECO:0000313" key="4">
    <source>
        <dbReference type="Proteomes" id="UP001209889"/>
    </source>
</evidence>
<evidence type="ECO:0000313" key="3">
    <source>
        <dbReference type="EMBL" id="MCW8678977.1"/>
    </source>
</evidence>
<comment type="similarity">
    <text evidence="1">Belongs to the Gram-positive plasmids replication protein type 1 family.</text>
</comment>
<evidence type="ECO:0000256" key="2">
    <source>
        <dbReference type="ARBA" id="ARBA00022705"/>
    </source>
</evidence>
<feature type="non-terminal residue" evidence="3">
    <location>
        <position position="1"/>
    </location>
</feature>
<keyword evidence="4" id="KW-1185">Reference proteome</keyword>
<gene>
    <name evidence="3" type="ORF">OQH01_10970</name>
</gene>
<organism evidence="3 4">
    <name type="scientific">Streptococcus macedonicus</name>
    <name type="common">Streptococcus gallolyticus macedonicus</name>
    <dbReference type="NCBI Taxonomy" id="59310"/>
    <lineage>
        <taxon>Bacteria</taxon>
        <taxon>Bacillati</taxon>
        <taxon>Bacillota</taxon>
        <taxon>Bacilli</taxon>
        <taxon>Lactobacillales</taxon>
        <taxon>Streptococcaceae</taxon>
        <taxon>Streptococcus</taxon>
    </lineage>
</organism>
<keyword evidence="2" id="KW-0235">DNA replication</keyword>
<dbReference type="Pfam" id="PF01446">
    <property type="entry name" value="Rep_1"/>
    <property type="match status" value="1"/>
</dbReference>
<dbReference type="Proteomes" id="UP001209889">
    <property type="component" value="Unassembled WGS sequence"/>
</dbReference>
<reference evidence="3" key="1">
    <citation type="submission" date="2022-11" db="EMBL/GenBank/DDBJ databases">
        <authorList>
            <person name="Johnson J.D."/>
        </authorList>
    </citation>
    <scope>NUCLEOTIDE SEQUENCE</scope>
    <source>
        <strain evidence="3">E28</strain>
    </source>
</reference>
<proteinExistence type="inferred from homology"/>
<accession>A0ABT3PGT0</accession>
<evidence type="ECO:0000256" key="1">
    <source>
        <dbReference type="ARBA" id="ARBA00008909"/>
    </source>
</evidence>
<dbReference type="InterPro" id="IPR000989">
    <property type="entry name" value="Rep"/>
</dbReference>
<name>A0ABT3PGT0_STRMC</name>